<feature type="domain" description="Dienelactone hydrolase" evidence="1">
    <location>
        <begin position="6"/>
        <end position="238"/>
    </location>
</feature>
<sequence length="242" mass="26789">MSSLPFQTYTFEPETDKKLPGAAIIVFQEWWGVTDIIKKHAQRIANNTGARTVVPDVYKGKIGLTAEEASHLMSNLDWDVAIGEMELLVTQLREQNFTSIGAIGFCMGGGLSLALASHANKIGKPIQVAIPCYGTAPASFDVTNLKDTAVQGHFGGKDNVAGFSDPPAADKLEEQIKNAKDPIVWRYPEQGHAFLNDDDWSVVMRKELNFVEKDIEPISAEQAVRDQAWERIFSYLIKHLTK</sequence>
<keyword evidence="3" id="KW-1185">Reference proteome</keyword>
<dbReference type="PANTHER" id="PTHR46623">
    <property type="entry name" value="CARBOXYMETHYLENEBUTENOLIDASE-RELATED"/>
    <property type="match status" value="1"/>
</dbReference>
<gene>
    <name evidence="2" type="ORF">MFLAVUS_002131</name>
</gene>
<reference evidence="2 3" key="1">
    <citation type="submission" date="2024-04" db="EMBL/GenBank/DDBJ databases">
        <title>genome sequences of Mucor flavus KT1a and Helicostylum pulchrum KT1b strains isolated from the surface of a dry-aged beef.</title>
        <authorList>
            <person name="Toyotome T."/>
            <person name="Hosono M."/>
            <person name="Torimaru M."/>
            <person name="Fukuda K."/>
            <person name="Mikami N."/>
        </authorList>
    </citation>
    <scope>NUCLEOTIDE SEQUENCE [LARGE SCALE GENOMIC DNA]</scope>
    <source>
        <strain evidence="2 3">KT1a</strain>
    </source>
</reference>
<organism evidence="2 3">
    <name type="scientific">Mucor flavus</name>
    <dbReference type="NCBI Taxonomy" id="439312"/>
    <lineage>
        <taxon>Eukaryota</taxon>
        <taxon>Fungi</taxon>
        <taxon>Fungi incertae sedis</taxon>
        <taxon>Mucoromycota</taxon>
        <taxon>Mucoromycotina</taxon>
        <taxon>Mucoromycetes</taxon>
        <taxon>Mucorales</taxon>
        <taxon>Mucorineae</taxon>
        <taxon>Mucoraceae</taxon>
        <taxon>Mucor</taxon>
    </lineage>
</organism>
<comment type="caution">
    <text evidence="2">The sequence shown here is derived from an EMBL/GenBank/DDBJ whole genome shotgun (WGS) entry which is preliminary data.</text>
</comment>
<dbReference type="PANTHER" id="PTHR46623:SF6">
    <property type="entry name" value="ALPHA_BETA-HYDROLASES SUPERFAMILY PROTEIN"/>
    <property type="match status" value="1"/>
</dbReference>
<name>A0ABP9YPE4_9FUNG</name>
<dbReference type="Pfam" id="PF01738">
    <property type="entry name" value="DLH"/>
    <property type="match status" value="1"/>
</dbReference>
<proteinExistence type="predicted"/>
<accession>A0ABP9YPE4</accession>
<protein>
    <recommendedName>
        <fullName evidence="1">Dienelactone hydrolase domain-containing protein</fullName>
    </recommendedName>
</protein>
<evidence type="ECO:0000259" key="1">
    <source>
        <dbReference type="Pfam" id="PF01738"/>
    </source>
</evidence>
<dbReference type="InterPro" id="IPR051049">
    <property type="entry name" value="Dienelactone_hydrolase-like"/>
</dbReference>
<dbReference type="SUPFAM" id="SSF53474">
    <property type="entry name" value="alpha/beta-Hydrolases"/>
    <property type="match status" value="1"/>
</dbReference>
<evidence type="ECO:0000313" key="2">
    <source>
        <dbReference type="EMBL" id="GAA5808736.1"/>
    </source>
</evidence>
<dbReference type="Gene3D" id="3.40.50.1820">
    <property type="entry name" value="alpha/beta hydrolase"/>
    <property type="match status" value="1"/>
</dbReference>
<dbReference type="EMBL" id="BAABUK010000003">
    <property type="protein sequence ID" value="GAA5808736.1"/>
    <property type="molecule type" value="Genomic_DNA"/>
</dbReference>
<dbReference type="Proteomes" id="UP001473302">
    <property type="component" value="Unassembled WGS sequence"/>
</dbReference>
<evidence type="ECO:0000313" key="3">
    <source>
        <dbReference type="Proteomes" id="UP001473302"/>
    </source>
</evidence>
<dbReference type="InterPro" id="IPR002925">
    <property type="entry name" value="Dienelactn_hydro"/>
</dbReference>
<dbReference type="InterPro" id="IPR029058">
    <property type="entry name" value="AB_hydrolase_fold"/>
</dbReference>